<protein>
    <submittedName>
        <fullName evidence="2">GDP-mannose 4,6-dehydratase</fullName>
        <ecNumber evidence="2">4.2.1.47</ecNumber>
    </submittedName>
</protein>
<dbReference type="PANTHER" id="PTHR43000">
    <property type="entry name" value="DTDP-D-GLUCOSE 4,6-DEHYDRATASE-RELATED"/>
    <property type="match status" value="1"/>
</dbReference>
<dbReference type="Pfam" id="PF16363">
    <property type="entry name" value="GDP_Man_Dehyd"/>
    <property type="match status" value="1"/>
</dbReference>
<dbReference type="Proteomes" id="UP001529256">
    <property type="component" value="Unassembled WGS sequence"/>
</dbReference>
<reference evidence="2" key="1">
    <citation type="submission" date="2023-06" db="EMBL/GenBank/DDBJ databases">
        <title>Identification and characterization of horizontal gene transfer across gut microbiota members of farm animals based on homology search.</title>
        <authorList>
            <person name="Schwarzerova J."/>
            <person name="Nykrynova M."/>
            <person name="Jureckova K."/>
            <person name="Cejkova D."/>
            <person name="Rychlik I."/>
        </authorList>
    </citation>
    <scope>NUCLEOTIDE SEQUENCE</scope>
    <source>
        <strain evidence="2">153_Feed</strain>
    </source>
</reference>
<keyword evidence="2" id="KW-0456">Lyase</keyword>
<name>A0ABT7V4R3_9ACTN</name>
<dbReference type="SUPFAM" id="SSF51735">
    <property type="entry name" value="NAD(P)-binding Rossmann-fold domains"/>
    <property type="match status" value="1"/>
</dbReference>
<dbReference type="RefSeq" id="WP_289511660.1">
    <property type="nucleotide sequence ID" value="NZ_JAUDEA010000012.1"/>
</dbReference>
<reference evidence="2" key="2">
    <citation type="submission" date="2023-06" db="EMBL/GenBank/DDBJ databases">
        <authorList>
            <person name="Zeman M."/>
            <person name="Kubasova T."/>
            <person name="Jahodarova E."/>
            <person name="Nykrynova M."/>
            <person name="Rychlik I."/>
        </authorList>
    </citation>
    <scope>NUCLEOTIDE SEQUENCE</scope>
    <source>
        <strain evidence="2">153_Feed</strain>
    </source>
</reference>
<evidence type="ECO:0000313" key="2">
    <source>
        <dbReference type="EMBL" id="MDM8271583.1"/>
    </source>
</evidence>
<dbReference type="InterPro" id="IPR016040">
    <property type="entry name" value="NAD(P)-bd_dom"/>
</dbReference>
<dbReference type="GO" id="GO:0008446">
    <property type="term" value="F:GDP-mannose 4,6-dehydratase activity"/>
    <property type="evidence" value="ECO:0007669"/>
    <property type="project" value="UniProtKB-EC"/>
</dbReference>
<accession>A0ABT7V4R3</accession>
<dbReference type="EMBL" id="JAUDEA010000012">
    <property type="protein sequence ID" value="MDM8271583.1"/>
    <property type="molecule type" value="Genomic_DNA"/>
</dbReference>
<keyword evidence="3" id="KW-1185">Reference proteome</keyword>
<proteinExistence type="predicted"/>
<dbReference type="Gene3D" id="3.90.25.10">
    <property type="entry name" value="UDP-galactose 4-epimerase, domain 1"/>
    <property type="match status" value="1"/>
</dbReference>
<comment type="caution">
    <text evidence="2">The sequence shown here is derived from an EMBL/GenBank/DDBJ whole genome shotgun (WGS) entry which is preliminary data.</text>
</comment>
<evidence type="ECO:0000313" key="3">
    <source>
        <dbReference type="Proteomes" id="UP001529256"/>
    </source>
</evidence>
<feature type="domain" description="NAD(P)-binding" evidence="1">
    <location>
        <begin position="5"/>
        <end position="300"/>
    </location>
</feature>
<organism evidence="2 3">
    <name type="scientific">Thermophilibacter provencensis</name>
    <dbReference type="NCBI Taxonomy" id="1852386"/>
    <lineage>
        <taxon>Bacteria</taxon>
        <taxon>Bacillati</taxon>
        <taxon>Actinomycetota</taxon>
        <taxon>Coriobacteriia</taxon>
        <taxon>Coriobacteriales</taxon>
        <taxon>Atopobiaceae</taxon>
        <taxon>Thermophilibacter</taxon>
    </lineage>
</organism>
<dbReference type="InterPro" id="IPR036291">
    <property type="entry name" value="NAD(P)-bd_dom_sf"/>
</dbReference>
<gene>
    <name evidence="2" type="ORF">QUW25_07865</name>
</gene>
<sequence length="307" mass="33467">MPRALIFGVNGFVGGYLTRELACHGYEVIGSDMGEAAAHEGMSGYYPGNLLDADRVSEIVCATCPDAIVNLAAISSVGQSWKVPALTMQVNVVGAINILEAARATRESPKILLVGSSEEYAPSDKPLKETDPLDATNPYGISKVTQERFAELYGERYGLRIYRTRSFNHTGPGQSTKFVIPSWCKQVADIERSGRPGVIHVGNIDVARDFSDVRDVVRAYRMILGSDCAGEVFNVGSGKALPLREVLSTITRLSHQEIRVEQDESLFRSGDAPYICADCAFVTDRLGWSPQIPIVQTLQEVFSQFVG</sequence>
<evidence type="ECO:0000259" key="1">
    <source>
        <dbReference type="Pfam" id="PF16363"/>
    </source>
</evidence>
<dbReference type="Gene3D" id="3.40.50.720">
    <property type="entry name" value="NAD(P)-binding Rossmann-like Domain"/>
    <property type="match status" value="1"/>
</dbReference>
<dbReference type="EC" id="4.2.1.47" evidence="2"/>